<feature type="transmembrane region" description="Helical" evidence="1">
    <location>
        <begin position="265"/>
        <end position="293"/>
    </location>
</feature>
<feature type="transmembrane region" description="Helical" evidence="1">
    <location>
        <begin position="305"/>
        <end position="324"/>
    </location>
</feature>
<feature type="transmembrane region" description="Helical" evidence="1">
    <location>
        <begin position="69"/>
        <end position="89"/>
    </location>
</feature>
<reference evidence="2 5" key="2">
    <citation type="submission" date="2018-10" db="EMBL/GenBank/DDBJ databases">
        <title>Sequencing the genomes of 1000 actinobacteria strains.</title>
        <authorList>
            <person name="Klenk H.-P."/>
        </authorList>
    </citation>
    <scope>NUCLEOTIDE SEQUENCE [LARGE SCALE GENOMIC DNA]</scope>
    <source>
        <strain evidence="2 5">DSM 45119</strain>
    </source>
</reference>
<feature type="transmembrane region" description="Helical" evidence="1">
    <location>
        <begin position="125"/>
        <end position="146"/>
    </location>
</feature>
<dbReference type="EMBL" id="RBXX01000002">
    <property type="protein sequence ID" value="RKT87119.1"/>
    <property type="molecule type" value="Genomic_DNA"/>
</dbReference>
<keyword evidence="5" id="KW-1185">Reference proteome</keyword>
<sequence>MPMSVLLPRRDEISSRVTDRTDMLVIILAALCASLAGLSVAVAGPLVAGVLVAAMLLATAAYRPVFATYAYLLTLPFLAGIERGTLVPGVRPNEALFAVLVAGACIGAWLRLLRGDPIPLRLGPLDLPLAGFAVLSTVWPIASMMLRGAEPHYTDLVALLPVCKLVALFLLVRLTVHTEQQRLRCIRLVVWPTAGLSIVAILQTLGVEPVLTLLSAFWNASENETSDRGTATLGSSIATGDYIIVGLMLLLYCGTRGILGKWERIGLGVLLGAGVLASGQFSTWISALVAGVLILRRYPQARHQVIRFLPIAGIAVLVGAPAFLGRMADFAQGYAVPRSWLGRWDNLTTFYLPQLAEGRFVFGISPNSVLTAPETWRDVIYLESGYLHFLWVGGIPLLVAFAWLSVAVLRGASRLAPRPGSTGACAATLEIAWWMVLVLSLIDIHLVVRGFGDLLFVLLAITAGRLNDDMHSTQDLALDRSPDV</sequence>
<dbReference type="PANTHER" id="PTHR37422">
    <property type="entry name" value="TEICHURONIC ACID BIOSYNTHESIS PROTEIN TUAE"/>
    <property type="match status" value="1"/>
</dbReference>
<feature type="transmembrane region" description="Helical" evidence="1">
    <location>
        <begin position="386"/>
        <end position="411"/>
    </location>
</feature>
<name>A0A1I4W155_9PSEU</name>
<dbReference type="STRING" id="455193.SAMN05421805_102479"/>
<keyword evidence="1" id="KW-0812">Transmembrane</keyword>
<keyword evidence="1" id="KW-0472">Membrane</keyword>
<dbReference type="PANTHER" id="PTHR37422:SF13">
    <property type="entry name" value="LIPOPOLYSACCHARIDE BIOSYNTHESIS PROTEIN PA4999-RELATED"/>
    <property type="match status" value="1"/>
</dbReference>
<reference evidence="3 4" key="1">
    <citation type="submission" date="2016-10" db="EMBL/GenBank/DDBJ databases">
        <authorList>
            <person name="de Groot N.N."/>
        </authorList>
    </citation>
    <scope>NUCLEOTIDE SEQUENCE [LARGE SCALE GENOMIC DNA]</scope>
    <source>
        <strain evidence="3 4">CPCC 201259</strain>
    </source>
</reference>
<evidence type="ECO:0000256" key="1">
    <source>
        <dbReference type="SAM" id="Phobius"/>
    </source>
</evidence>
<evidence type="ECO:0000313" key="4">
    <source>
        <dbReference type="Proteomes" id="UP000199398"/>
    </source>
</evidence>
<feature type="transmembrane region" description="Helical" evidence="1">
    <location>
        <begin position="231"/>
        <end position="253"/>
    </location>
</feature>
<feature type="transmembrane region" description="Helical" evidence="1">
    <location>
        <begin position="95"/>
        <end position="113"/>
    </location>
</feature>
<feature type="transmembrane region" description="Helical" evidence="1">
    <location>
        <begin position="431"/>
        <end position="461"/>
    </location>
</feature>
<evidence type="ECO:0000313" key="3">
    <source>
        <dbReference type="EMBL" id="SFN07231.1"/>
    </source>
</evidence>
<proteinExistence type="predicted"/>
<evidence type="ECO:0008006" key="6">
    <source>
        <dbReference type="Google" id="ProtNLM"/>
    </source>
</evidence>
<dbReference type="Proteomes" id="UP000199398">
    <property type="component" value="Unassembled WGS sequence"/>
</dbReference>
<evidence type="ECO:0000313" key="5">
    <source>
        <dbReference type="Proteomes" id="UP000270697"/>
    </source>
</evidence>
<dbReference type="Proteomes" id="UP000270697">
    <property type="component" value="Unassembled WGS sequence"/>
</dbReference>
<keyword evidence="1" id="KW-1133">Transmembrane helix</keyword>
<feature type="transmembrane region" description="Helical" evidence="1">
    <location>
        <begin position="158"/>
        <end position="176"/>
    </location>
</feature>
<dbReference type="AlphaFoldDB" id="A0A1I4W155"/>
<feature type="transmembrane region" description="Helical" evidence="1">
    <location>
        <begin position="188"/>
        <end position="211"/>
    </location>
</feature>
<evidence type="ECO:0000313" key="2">
    <source>
        <dbReference type="EMBL" id="RKT87119.1"/>
    </source>
</evidence>
<protein>
    <recommendedName>
        <fullName evidence="6">O-antigen ligase</fullName>
    </recommendedName>
</protein>
<dbReference type="InterPro" id="IPR051533">
    <property type="entry name" value="WaaL-like"/>
</dbReference>
<accession>A0A1I4W155</accession>
<dbReference type="EMBL" id="FOUP01000002">
    <property type="protein sequence ID" value="SFN07231.1"/>
    <property type="molecule type" value="Genomic_DNA"/>
</dbReference>
<gene>
    <name evidence="2" type="ORF">ATL45_5508</name>
    <name evidence="3" type="ORF">SAMN05421805_102479</name>
</gene>
<feature type="transmembrane region" description="Helical" evidence="1">
    <location>
        <begin position="21"/>
        <end position="40"/>
    </location>
</feature>
<organism evidence="3 4">
    <name type="scientific">Saccharopolyspora antimicrobica</name>
    <dbReference type="NCBI Taxonomy" id="455193"/>
    <lineage>
        <taxon>Bacteria</taxon>
        <taxon>Bacillati</taxon>
        <taxon>Actinomycetota</taxon>
        <taxon>Actinomycetes</taxon>
        <taxon>Pseudonocardiales</taxon>
        <taxon>Pseudonocardiaceae</taxon>
        <taxon>Saccharopolyspora</taxon>
    </lineage>
</organism>